<dbReference type="InterPro" id="IPR051788">
    <property type="entry name" value="MFS_Transporter"/>
</dbReference>
<dbReference type="InterPro" id="IPR011701">
    <property type="entry name" value="MFS"/>
</dbReference>
<dbReference type="Gene3D" id="1.20.1250.20">
    <property type="entry name" value="MFS general substrate transporter like domains"/>
    <property type="match status" value="2"/>
</dbReference>
<dbReference type="GO" id="GO:0016020">
    <property type="term" value="C:membrane"/>
    <property type="evidence" value="ECO:0007669"/>
    <property type="project" value="UniProtKB-SubCell"/>
</dbReference>
<evidence type="ECO:0000256" key="1">
    <source>
        <dbReference type="ARBA" id="ARBA00004141"/>
    </source>
</evidence>
<protein>
    <submittedName>
        <fullName evidence="5">MFS transporter</fullName>
    </submittedName>
</protein>
<gene>
    <name evidence="5" type="ORF">I9054_014795</name>
</gene>
<accession>A0A8I1DKC0</accession>
<dbReference type="PROSITE" id="PS50850">
    <property type="entry name" value="MFS"/>
    <property type="match status" value="1"/>
</dbReference>
<dbReference type="InterPro" id="IPR020846">
    <property type="entry name" value="MFS_dom"/>
</dbReference>
<reference evidence="5" key="1">
    <citation type="submission" date="2022-02" db="EMBL/GenBank/DDBJ databases">
        <title>Characterization of Tn125 harboring carbapenem-resistant Acinetobacter bereziniae clinical isolates.</title>
        <authorList>
            <person name="Wong N.-K."/>
            <person name="Pan Q."/>
        </authorList>
    </citation>
    <scope>NUCLEOTIDE SEQUENCE</scope>
    <source>
        <strain evidence="5">GD03393</strain>
    </source>
</reference>
<evidence type="ECO:0000256" key="2">
    <source>
        <dbReference type="ARBA" id="ARBA00022692"/>
    </source>
</evidence>
<keyword evidence="3" id="KW-1133">Transmembrane helix</keyword>
<dbReference type="RefSeq" id="WP_151781065.1">
    <property type="nucleotide sequence ID" value="NZ_BKNL01000025.1"/>
</dbReference>
<dbReference type="EMBL" id="CP092085">
    <property type="protein sequence ID" value="UUN96636.1"/>
    <property type="molecule type" value="Genomic_DNA"/>
</dbReference>
<evidence type="ECO:0000256" key="3">
    <source>
        <dbReference type="ARBA" id="ARBA00022989"/>
    </source>
</evidence>
<keyword evidence="2" id="KW-0812">Transmembrane</keyword>
<comment type="subcellular location">
    <subcellularLocation>
        <location evidence="1">Membrane</location>
        <topology evidence="1">Multi-pass membrane protein</topology>
    </subcellularLocation>
</comment>
<evidence type="ECO:0000313" key="6">
    <source>
        <dbReference type="Proteomes" id="UP000644140"/>
    </source>
</evidence>
<dbReference type="AlphaFoldDB" id="A0A8I1DKC0"/>
<dbReference type="InterPro" id="IPR036259">
    <property type="entry name" value="MFS_trans_sf"/>
</dbReference>
<dbReference type="PANTHER" id="PTHR23514">
    <property type="entry name" value="BYPASS OF STOP CODON PROTEIN 6"/>
    <property type="match status" value="1"/>
</dbReference>
<dbReference type="GO" id="GO:0022857">
    <property type="term" value="F:transmembrane transporter activity"/>
    <property type="evidence" value="ECO:0007669"/>
    <property type="project" value="InterPro"/>
</dbReference>
<dbReference type="PANTHER" id="PTHR23514:SF13">
    <property type="entry name" value="INNER MEMBRANE PROTEIN YBJJ"/>
    <property type="match status" value="1"/>
</dbReference>
<evidence type="ECO:0000256" key="4">
    <source>
        <dbReference type="ARBA" id="ARBA00023136"/>
    </source>
</evidence>
<organism evidence="5 6">
    <name type="scientific">Acinetobacter bereziniae</name>
    <name type="common">Acinetobacter genomosp. 10</name>
    <dbReference type="NCBI Taxonomy" id="106648"/>
    <lineage>
        <taxon>Bacteria</taxon>
        <taxon>Pseudomonadati</taxon>
        <taxon>Pseudomonadota</taxon>
        <taxon>Gammaproteobacteria</taxon>
        <taxon>Moraxellales</taxon>
        <taxon>Moraxellaceae</taxon>
        <taxon>Acinetobacter</taxon>
    </lineage>
</organism>
<evidence type="ECO:0000313" key="5">
    <source>
        <dbReference type="EMBL" id="UUN96636.1"/>
    </source>
</evidence>
<dbReference type="Pfam" id="PF07690">
    <property type="entry name" value="MFS_1"/>
    <property type="match status" value="1"/>
</dbReference>
<name>A0A8I1DKC0_ACIBZ</name>
<proteinExistence type="predicted"/>
<sequence>MEANHKIHRVDHRILSKTHKVIALGFATQGLGYATVMTALPTIKDRFKLTEDQLAMIILGVCIAAALGSILADRIAVKLGSRLAIVTGFILEAIGIAIAAFSPNVMLMIASFLVYGLGLGCLDAALNMQAVMMEQRLGRSVFGGFFACYTAAAFLGALMMSATVSTPLGATTALCIAVVIACITSHLSRNWLFQQKQCAELNPKQKPAIPYQQLLIFGLIILIVFTVDSAISTWSSIYLKDVLASSATIAPLGYAAYQIGILLTRLSLDYLLRFKTATWVALVTILIGAFGCVLSGISHSLVTVIIGFALAGVAVGALVPLTFSAAGRLDENRRDEIIARVNIFNYGGAVAGAVIVGLLATPFGYAPSFIGLAFALLGILYFRKRLV</sequence>
<dbReference type="Proteomes" id="UP000644140">
    <property type="component" value="Chromosome"/>
</dbReference>
<keyword evidence="4" id="KW-0472">Membrane</keyword>
<dbReference type="SUPFAM" id="SSF103473">
    <property type="entry name" value="MFS general substrate transporter"/>
    <property type="match status" value="1"/>
</dbReference>